<gene>
    <name evidence="2" type="ORF">OM960_08535</name>
</gene>
<evidence type="ECO:0000313" key="2">
    <source>
        <dbReference type="EMBL" id="MCW3781637.1"/>
    </source>
</evidence>
<name>A0ABT3J1S0_9RHOB</name>
<reference evidence="2 3" key="1">
    <citation type="submission" date="2022-10" db="EMBL/GenBank/DDBJ databases">
        <title>Defluviimonas sp. CAU 1641 isolated from mud.</title>
        <authorList>
            <person name="Kim W."/>
        </authorList>
    </citation>
    <scope>NUCLEOTIDE SEQUENCE [LARGE SCALE GENOMIC DNA]</scope>
    <source>
        <strain evidence="2 3">CAU 1641</strain>
    </source>
</reference>
<dbReference type="RefSeq" id="WP_264771675.1">
    <property type="nucleotide sequence ID" value="NZ_JAPDOG010000006.1"/>
</dbReference>
<proteinExistence type="predicted"/>
<sequence length="143" mass="14840">MSSESDVRAASERFYAALNAMANGDNGPMADVWSASEGASAQHPIGGRNLGHADVVASFGAVAKAATGGEVALLDQKIELGGDMAVETGVEKGRVTLAGHAAEIEHRVTNVYRREGGVWKIVHHHTDLSPALLDVLDKLKAGG</sequence>
<dbReference type="InterPro" id="IPR037401">
    <property type="entry name" value="SnoaL-like"/>
</dbReference>
<protein>
    <submittedName>
        <fullName evidence="2">Nuclear transport factor 2 family protein</fullName>
    </submittedName>
</protein>
<dbReference type="SUPFAM" id="SSF54427">
    <property type="entry name" value="NTF2-like"/>
    <property type="match status" value="1"/>
</dbReference>
<accession>A0ABT3J1S0</accession>
<feature type="domain" description="SnoaL-like" evidence="1">
    <location>
        <begin position="16"/>
        <end position="125"/>
    </location>
</feature>
<evidence type="ECO:0000259" key="1">
    <source>
        <dbReference type="Pfam" id="PF13474"/>
    </source>
</evidence>
<dbReference type="InterPro" id="IPR032710">
    <property type="entry name" value="NTF2-like_dom_sf"/>
</dbReference>
<dbReference type="PANTHER" id="PTHR34957">
    <property type="entry name" value="NUCLEAR TRANSPORT FACTOR 2 (NTF2) FAMILY PROTEIN"/>
    <property type="match status" value="1"/>
</dbReference>
<evidence type="ECO:0000313" key="3">
    <source>
        <dbReference type="Proteomes" id="UP001207582"/>
    </source>
</evidence>
<dbReference type="Pfam" id="PF13474">
    <property type="entry name" value="SnoaL_3"/>
    <property type="match status" value="1"/>
</dbReference>
<comment type="caution">
    <text evidence="2">The sequence shown here is derived from an EMBL/GenBank/DDBJ whole genome shotgun (WGS) entry which is preliminary data.</text>
</comment>
<dbReference type="Gene3D" id="3.10.450.50">
    <property type="match status" value="1"/>
</dbReference>
<dbReference type="EMBL" id="JAPDOG010000006">
    <property type="protein sequence ID" value="MCW3781637.1"/>
    <property type="molecule type" value="Genomic_DNA"/>
</dbReference>
<dbReference type="PANTHER" id="PTHR34957:SF1">
    <property type="entry name" value="NUCLEAR TRANSPORT FACTOR 2 (NTF2) FAMILY PROTEIN"/>
    <property type="match status" value="1"/>
</dbReference>
<dbReference type="Proteomes" id="UP001207582">
    <property type="component" value="Unassembled WGS sequence"/>
</dbReference>
<organism evidence="2 3">
    <name type="scientific">Defluviimonas salinarum</name>
    <dbReference type="NCBI Taxonomy" id="2992147"/>
    <lineage>
        <taxon>Bacteria</taxon>
        <taxon>Pseudomonadati</taxon>
        <taxon>Pseudomonadota</taxon>
        <taxon>Alphaproteobacteria</taxon>
        <taxon>Rhodobacterales</taxon>
        <taxon>Paracoccaceae</taxon>
        <taxon>Albidovulum</taxon>
    </lineage>
</organism>
<keyword evidence="3" id="KW-1185">Reference proteome</keyword>